<name>A0AAP0I221_9MAGN</name>
<organism evidence="1 2">
    <name type="scientific">Stephania yunnanensis</name>
    <dbReference type="NCBI Taxonomy" id="152371"/>
    <lineage>
        <taxon>Eukaryota</taxon>
        <taxon>Viridiplantae</taxon>
        <taxon>Streptophyta</taxon>
        <taxon>Embryophyta</taxon>
        <taxon>Tracheophyta</taxon>
        <taxon>Spermatophyta</taxon>
        <taxon>Magnoliopsida</taxon>
        <taxon>Ranunculales</taxon>
        <taxon>Menispermaceae</taxon>
        <taxon>Menispermoideae</taxon>
        <taxon>Cissampelideae</taxon>
        <taxon>Stephania</taxon>
    </lineage>
</organism>
<gene>
    <name evidence="1" type="ORF">Syun_023153</name>
</gene>
<dbReference type="Proteomes" id="UP001420932">
    <property type="component" value="Unassembled WGS sequence"/>
</dbReference>
<evidence type="ECO:0000313" key="2">
    <source>
        <dbReference type="Proteomes" id="UP001420932"/>
    </source>
</evidence>
<protein>
    <submittedName>
        <fullName evidence="1">Uncharacterized protein</fullName>
    </submittedName>
</protein>
<dbReference type="EMBL" id="JBBNAF010000010">
    <property type="protein sequence ID" value="KAK9107142.1"/>
    <property type="molecule type" value="Genomic_DNA"/>
</dbReference>
<accession>A0AAP0I221</accession>
<sequence>MQRQGVHTTDQDKAGSNNAGVQRWKQWCCIADGHVNNGRDEISLQSNAKQDAKRGGRACGGGACMRRRGMHVAVGRACGSGVCTRRIRAVGGEAGGNCVVCRLCGCTFSDIRRTTTGTSGAGQVAAWTAGQQQQQPDLAGKEEEGGRQWWMMTAVLPVADDPSDVGGNSGHGLGGVIDGLKKKIMDMHEGYFYLFGCLSPDS</sequence>
<comment type="caution">
    <text evidence="1">The sequence shown here is derived from an EMBL/GenBank/DDBJ whole genome shotgun (WGS) entry which is preliminary data.</text>
</comment>
<evidence type="ECO:0000313" key="1">
    <source>
        <dbReference type="EMBL" id="KAK9107142.1"/>
    </source>
</evidence>
<keyword evidence="2" id="KW-1185">Reference proteome</keyword>
<proteinExistence type="predicted"/>
<dbReference type="AlphaFoldDB" id="A0AAP0I221"/>
<reference evidence="1 2" key="1">
    <citation type="submission" date="2024-01" db="EMBL/GenBank/DDBJ databases">
        <title>Genome assemblies of Stephania.</title>
        <authorList>
            <person name="Yang L."/>
        </authorList>
    </citation>
    <scope>NUCLEOTIDE SEQUENCE [LARGE SCALE GENOMIC DNA]</scope>
    <source>
        <strain evidence="1">YNDBR</strain>
        <tissue evidence="1">Leaf</tissue>
    </source>
</reference>